<comment type="caution">
    <text evidence="2">The sequence shown here is derived from an EMBL/GenBank/DDBJ whole genome shotgun (WGS) entry which is preliminary data.</text>
</comment>
<evidence type="ECO:0000313" key="3">
    <source>
        <dbReference type="Proteomes" id="UP000746612"/>
    </source>
</evidence>
<reference evidence="2" key="1">
    <citation type="submission" date="2021-03" db="EMBL/GenBank/DDBJ databases">
        <authorList>
            <person name="Alouane T."/>
            <person name="Langin T."/>
            <person name="Bonhomme L."/>
        </authorList>
    </citation>
    <scope>NUCLEOTIDE SEQUENCE</scope>
    <source>
        <strain evidence="2">MDC_Fg202</strain>
    </source>
</reference>
<feature type="domain" description="DUF7791" evidence="1">
    <location>
        <begin position="23"/>
        <end position="138"/>
    </location>
</feature>
<dbReference type="AlphaFoldDB" id="A0A9N8NI88"/>
<protein>
    <recommendedName>
        <fullName evidence="1">DUF7791 domain-containing protein</fullName>
    </recommendedName>
</protein>
<evidence type="ECO:0000313" key="2">
    <source>
        <dbReference type="EMBL" id="CAG1980420.1"/>
    </source>
</evidence>
<sequence length="584" mass="67405">MPKDLIDLVREMWERSGDDGEIPSYKVAASRYFKLAHDVYDHVRWHKTLLDFAVAADKGGLESILDRDRIWDFDEMERLCLKTKKKIRILCHGLLEVEDLNLTAYPTSVQELIWLYTSMQVQFAHRCVIDFLDDTVSGAALLDACGWSQDEVEAWWAGSDMVIGRSLITNSTSHEVPLIDRIAVTNNKMYVKRGPHLSTMERILYDLTRLKSKNSYRNIIFHKCIEWHFGGMKFDHPMWEYAEQSIFNHDPLKNEFLASAAKETSIPFMKKLIENLSTTDFLSALPAIFRGLSAKHDLEVIDLDDIIEHAMGVITLTEQILTRLLGVSTLKTGIASLKAVTGESLEQLQRLTCSWFLSDWFVFDYNLLDKEFKTLVRAILYQVVLSLPVLEDWNQTILLLIDQQNSLLSVCRQSNFHGRRPYPTCCFTINLATAFQIILHWITFDTMNPRSNDNSYEPRLPEGATPSLRVMASYGRNQMVYAHTSWLEYAKEDGDKISESLLRSLLTGTRIEWEPIFDKQERREVGSNKRELFDYLVAKFGDCQGIPAHPWTWWCIADVSGQKETEDEASPQPLMELLYEIWDS</sequence>
<dbReference type="Proteomes" id="UP000746612">
    <property type="component" value="Unassembled WGS sequence"/>
</dbReference>
<organism evidence="2 3">
    <name type="scientific">Gibberella zeae</name>
    <name type="common">Wheat head blight fungus</name>
    <name type="synonym">Fusarium graminearum</name>
    <dbReference type="NCBI Taxonomy" id="5518"/>
    <lineage>
        <taxon>Eukaryota</taxon>
        <taxon>Fungi</taxon>
        <taxon>Dikarya</taxon>
        <taxon>Ascomycota</taxon>
        <taxon>Pezizomycotina</taxon>
        <taxon>Sordariomycetes</taxon>
        <taxon>Hypocreomycetidae</taxon>
        <taxon>Hypocreales</taxon>
        <taxon>Nectriaceae</taxon>
        <taxon>Fusarium</taxon>
    </lineage>
</organism>
<dbReference type="Pfam" id="PF25053">
    <property type="entry name" value="DUF7791"/>
    <property type="match status" value="1"/>
</dbReference>
<accession>A0A9N8NI88</accession>
<dbReference type="InterPro" id="IPR056693">
    <property type="entry name" value="DUF7791"/>
</dbReference>
<proteinExistence type="predicted"/>
<gene>
    <name evidence="2" type="ORF">MDCFG202_LOCUS202159</name>
</gene>
<dbReference type="EMBL" id="CAJPIJ010000117">
    <property type="protein sequence ID" value="CAG1980420.1"/>
    <property type="molecule type" value="Genomic_DNA"/>
</dbReference>
<evidence type="ECO:0000259" key="1">
    <source>
        <dbReference type="Pfam" id="PF25053"/>
    </source>
</evidence>
<name>A0A9N8NI88_GIBZA</name>